<dbReference type="AlphaFoldDB" id="A0A9X0A1H3"/>
<keyword evidence="1" id="KW-0812">Transmembrane</keyword>
<sequence>ILETIVAIIMLGIVAAAFCLIAAVIGVVCVKTRRGKCIDPFNYRKHATDIEHDITQ</sequence>
<dbReference type="EMBL" id="MU825408">
    <property type="protein sequence ID" value="KAJ7391133.1"/>
    <property type="molecule type" value="Genomic_DNA"/>
</dbReference>
<evidence type="ECO:0000256" key="1">
    <source>
        <dbReference type="SAM" id="Phobius"/>
    </source>
</evidence>
<name>A0A9X0A1H3_9CNID</name>
<organism evidence="2 3">
    <name type="scientific">Desmophyllum pertusum</name>
    <dbReference type="NCBI Taxonomy" id="174260"/>
    <lineage>
        <taxon>Eukaryota</taxon>
        <taxon>Metazoa</taxon>
        <taxon>Cnidaria</taxon>
        <taxon>Anthozoa</taxon>
        <taxon>Hexacorallia</taxon>
        <taxon>Scleractinia</taxon>
        <taxon>Caryophylliina</taxon>
        <taxon>Caryophylliidae</taxon>
        <taxon>Desmophyllum</taxon>
    </lineage>
</organism>
<dbReference type="Proteomes" id="UP001163046">
    <property type="component" value="Unassembled WGS sequence"/>
</dbReference>
<keyword evidence="1" id="KW-0472">Membrane</keyword>
<evidence type="ECO:0000313" key="2">
    <source>
        <dbReference type="EMBL" id="KAJ7391133.1"/>
    </source>
</evidence>
<feature type="transmembrane region" description="Helical" evidence="1">
    <location>
        <begin position="6"/>
        <end position="30"/>
    </location>
</feature>
<keyword evidence="1" id="KW-1133">Transmembrane helix</keyword>
<gene>
    <name evidence="2" type="ORF">OS493_020158</name>
</gene>
<reference evidence="2" key="1">
    <citation type="submission" date="2023-01" db="EMBL/GenBank/DDBJ databases">
        <title>Genome assembly of the deep-sea coral Lophelia pertusa.</title>
        <authorList>
            <person name="Herrera S."/>
            <person name="Cordes E."/>
        </authorList>
    </citation>
    <scope>NUCLEOTIDE SEQUENCE</scope>
    <source>
        <strain evidence="2">USNM1676648</strain>
        <tissue evidence="2">Polyp</tissue>
    </source>
</reference>
<keyword evidence="3" id="KW-1185">Reference proteome</keyword>
<protein>
    <submittedName>
        <fullName evidence="2">Uncharacterized protein</fullName>
    </submittedName>
</protein>
<proteinExistence type="predicted"/>
<feature type="non-terminal residue" evidence="2">
    <location>
        <position position="1"/>
    </location>
</feature>
<comment type="caution">
    <text evidence="2">The sequence shown here is derived from an EMBL/GenBank/DDBJ whole genome shotgun (WGS) entry which is preliminary data.</text>
</comment>
<accession>A0A9X0A1H3</accession>
<evidence type="ECO:0000313" key="3">
    <source>
        <dbReference type="Proteomes" id="UP001163046"/>
    </source>
</evidence>